<name>Q11IS3_CHESB</name>
<protein>
    <submittedName>
        <fullName evidence="1">Uncharacterized protein</fullName>
    </submittedName>
</protein>
<reference evidence="1" key="1">
    <citation type="submission" date="2006-06" db="EMBL/GenBank/DDBJ databases">
        <title>Complete sequence of chromosome of Chelativorans sp. BNC1.</title>
        <authorList>
            <consortium name="US DOE Joint Genome Institute"/>
            <person name="Copeland A."/>
            <person name="Lucas S."/>
            <person name="Lapidus A."/>
            <person name="Barry K."/>
            <person name="Detter J.C."/>
            <person name="Glavina del Rio T."/>
            <person name="Hammon N."/>
            <person name="Israni S."/>
            <person name="Dalin E."/>
            <person name="Tice H."/>
            <person name="Pitluck S."/>
            <person name="Chertkov O."/>
            <person name="Brettin T."/>
            <person name="Bruce D."/>
            <person name="Han C."/>
            <person name="Tapia R."/>
            <person name="Gilna P."/>
            <person name="Schmutz J."/>
            <person name="Larimer F."/>
            <person name="Land M."/>
            <person name="Hauser L."/>
            <person name="Kyrpides N."/>
            <person name="Mikhailova N."/>
            <person name="Richardson P."/>
        </authorList>
    </citation>
    <scope>NUCLEOTIDE SEQUENCE</scope>
    <source>
        <strain evidence="1">BNC1</strain>
    </source>
</reference>
<dbReference type="STRING" id="266779.Meso_1306"/>
<dbReference type="HOGENOM" id="CLU_132050_0_0_5"/>
<dbReference type="EMBL" id="CP000390">
    <property type="protein sequence ID" value="ABG62702.1"/>
    <property type="molecule type" value="Genomic_DNA"/>
</dbReference>
<dbReference type="KEGG" id="mes:Meso_1306"/>
<evidence type="ECO:0000313" key="1">
    <source>
        <dbReference type="EMBL" id="ABG62702.1"/>
    </source>
</evidence>
<dbReference type="AlphaFoldDB" id="Q11IS3"/>
<gene>
    <name evidence="1" type="ordered locus">Meso_1306</name>
</gene>
<accession>Q11IS3</accession>
<organism evidence="1">
    <name type="scientific">Chelativorans sp. (strain BNC1)</name>
    <dbReference type="NCBI Taxonomy" id="266779"/>
    <lineage>
        <taxon>Bacteria</taxon>
        <taxon>Pseudomonadati</taxon>
        <taxon>Pseudomonadota</taxon>
        <taxon>Alphaproteobacteria</taxon>
        <taxon>Hyphomicrobiales</taxon>
        <taxon>Phyllobacteriaceae</taxon>
        <taxon>Chelativorans</taxon>
    </lineage>
</organism>
<proteinExistence type="predicted"/>
<sequence length="149" mass="15675">MAVIFPLHWTVSAAADDFFIVKQNQTGISLPGVSAPSGHDEVRAADGTTCRSAVGGRGAYVDSGIIGGGLDGSGSNALTAYGRVVVPLGKGTERVDCNRLYNLELERLQLEVQMLRRGLDPRMNTVVEVDEGAAWADEGWSSAGEKPGN</sequence>
<dbReference type="eggNOG" id="ENOG5033ZU4">
    <property type="taxonomic scope" value="Bacteria"/>
</dbReference>